<sequence length="105" mass="11401">MFLAKSNTHTNKRILVRIHQVAAAFVAVTTFTATLTLSRQSAIYLPYVSSRFHHFIVAIVETDFCSRVNASASNNETSIATVIVATNTSTANVDAADPPQAFKTK</sequence>
<keyword evidence="3" id="KW-1185">Reference proteome</keyword>
<evidence type="ECO:0000313" key="3">
    <source>
        <dbReference type="Proteomes" id="UP000606786"/>
    </source>
</evidence>
<accession>A0A811UKW2</accession>
<evidence type="ECO:0000256" key="1">
    <source>
        <dbReference type="SAM" id="Phobius"/>
    </source>
</evidence>
<organism evidence="2 3">
    <name type="scientific">Ceratitis capitata</name>
    <name type="common">Mediterranean fruit fly</name>
    <name type="synonym">Tephritis capitata</name>
    <dbReference type="NCBI Taxonomy" id="7213"/>
    <lineage>
        <taxon>Eukaryota</taxon>
        <taxon>Metazoa</taxon>
        <taxon>Ecdysozoa</taxon>
        <taxon>Arthropoda</taxon>
        <taxon>Hexapoda</taxon>
        <taxon>Insecta</taxon>
        <taxon>Pterygota</taxon>
        <taxon>Neoptera</taxon>
        <taxon>Endopterygota</taxon>
        <taxon>Diptera</taxon>
        <taxon>Brachycera</taxon>
        <taxon>Muscomorpha</taxon>
        <taxon>Tephritoidea</taxon>
        <taxon>Tephritidae</taxon>
        <taxon>Ceratitis</taxon>
        <taxon>Ceratitis</taxon>
    </lineage>
</organism>
<protein>
    <submittedName>
        <fullName evidence="2">(Mediterranean fruit fly) hypothetical protein</fullName>
    </submittedName>
</protein>
<keyword evidence="1" id="KW-0472">Membrane</keyword>
<dbReference type="AlphaFoldDB" id="A0A811UKW2"/>
<name>A0A811UKW2_CERCA</name>
<keyword evidence="1" id="KW-0812">Transmembrane</keyword>
<dbReference type="Proteomes" id="UP000606786">
    <property type="component" value="Unassembled WGS sequence"/>
</dbReference>
<proteinExistence type="predicted"/>
<gene>
    <name evidence="2" type="ORF">CCAP1982_LOCUS7132</name>
</gene>
<comment type="caution">
    <text evidence="2">The sequence shown here is derived from an EMBL/GenBank/DDBJ whole genome shotgun (WGS) entry which is preliminary data.</text>
</comment>
<feature type="transmembrane region" description="Helical" evidence="1">
    <location>
        <begin position="21"/>
        <end position="38"/>
    </location>
</feature>
<reference evidence="2" key="1">
    <citation type="submission" date="2020-11" db="EMBL/GenBank/DDBJ databases">
        <authorList>
            <person name="Whitehead M."/>
        </authorList>
    </citation>
    <scope>NUCLEOTIDE SEQUENCE</scope>
    <source>
        <strain evidence="2">EGII</strain>
    </source>
</reference>
<dbReference type="EMBL" id="CAJHJT010000012">
    <property type="protein sequence ID" value="CAD6998546.1"/>
    <property type="molecule type" value="Genomic_DNA"/>
</dbReference>
<evidence type="ECO:0000313" key="2">
    <source>
        <dbReference type="EMBL" id="CAD6998546.1"/>
    </source>
</evidence>
<keyword evidence="1" id="KW-1133">Transmembrane helix</keyword>